<dbReference type="SUPFAM" id="SSF51445">
    <property type="entry name" value="(Trans)glycosidases"/>
    <property type="match status" value="1"/>
</dbReference>
<accession>A0AAU8FLE5</accession>
<proteinExistence type="predicted"/>
<dbReference type="AlphaFoldDB" id="A0AAU8FLE5"/>
<protein>
    <submittedName>
        <fullName evidence="1">Uncharacterized protein</fullName>
    </submittedName>
</protein>
<dbReference type="InterPro" id="IPR013785">
    <property type="entry name" value="Aldolase_TIM"/>
</dbReference>
<dbReference type="RefSeq" id="WP_353720497.1">
    <property type="nucleotide sequence ID" value="NZ_CP159289.1"/>
</dbReference>
<dbReference type="EMBL" id="CP159289">
    <property type="protein sequence ID" value="XCH25194.1"/>
    <property type="molecule type" value="Genomic_DNA"/>
</dbReference>
<dbReference type="InterPro" id="IPR017853">
    <property type="entry name" value="GH"/>
</dbReference>
<gene>
    <name evidence="1" type="ORF">ABV298_01815</name>
</gene>
<reference evidence="1" key="1">
    <citation type="submission" date="2024-06" db="EMBL/GenBank/DDBJ databases">
        <title>Sequencing and assembly of the genome of Dyadobacter sp. strain 676, a symbiont of Cyamopsis tetragonoloba.</title>
        <authorList>
            <person name="Guro P."/>
            <person name="Sazanova A."/>
            <person name="Kuznetsova I."/>
            <person name="Belimov A."/>
            <person name="Safronova V."/>
        </authorList>
    </citation>
    <scope>NUCLEOTIDE SEQUENCE</scope>
    <source>
        <strain evidence="1">676</strain>
    </source>
</reference>
<name>A0AAU8FLE5_9BACT</name>
<evidence type="ECO:0000313" key="1">
    <source>
        <dbReference type="EMBL" id="XCH25194.1"/>
    </source>
</evidence>
<sequence length="71" mass="8038">MEDMRNEVMVLDDPWESSQGSGVPDLKKFPDFYQDIAYIRNKGVEVGVWETIGWIKDTAACGLGKKRFDPG</sequence>
<organism evidence="1">
    <name type="scientific">Dyadobacter sp. 676</name>
    <dbReference type="NCBI Taxonomy" id="3088362"/>
    <lineage>
        <taxon>Bacteria</taxon>
        <taxon>Pseudomonadati</taxon>
        <taxon>Bacteroidota</taxon>
        <taxon>Cytophagia</taxon>
        <taxon>Cytophagales</taxon>
        <taxon>Spirosomataceae</taxon>
        <taxon>Dyadobacter</taxon>
    </lineage>
</organism>
<dbReference type="Gene3D" id="3.20.20.70">
    <property type="entry name" value="Aldolase class I"/>
    <property type="match status" value="1"/>
</dbReference>